<evidence type="ECO:0000259" key="2">
    <source>
        <dbReference type="Pfam" id="PF04129"/>
    </source>
</evidence>
<gene>
    <name evidence="3" type="ORF">JKF63_01834</name>
</gene>
<dbReference type="GO" id="GO:0042147">
    <property type="term" value="P:retrograde transport, endosome to Golgi"/>
    <property type="evidence" value="ECO:0007669"/>
    <property type="project" value="TreeGrafter"/>
</dbReference>
<dbReference type="PANTHER" id="PTHR14190:SF7">
    <property type="entry name" value="VACUOLAR PROTEIN SORTING-ASSOCIATED PROTEIN 52 HOMOLOG"/>
    <property type="match status" value="1"/>
</dbReference>
<dbReference type="OrthoDB" id="19482at2759"/>
<dbReference type="KEGG" id="phet:94287956"/>
<keyword evidence="4" id="KW-1185">Reference proteome</keyword>
<dbReference type="GO" id="GO:0005829">
    <property type="term" value="C:cytosol"/>
    <property type="evidence" value="ECO:0007669"/>
    <property type="project" value="GOC"/>
</dbReference>
<name>A0A836L0G3_9TRYP</name>
<dbReference type="InterPro" id="IPR007258">
    <property type="entry name" value="Vps52"/>
</dbReference>
<dbReference type="PANTHER" id="PTHR14190">
    <property type="entry name" value="SUPPRESSOR OF ACTIN MUTATIONS 2/VACUOLAR PROTEIN SORTING 52"/>
    <property type="match status" value="1"/>
</dbReference>
<sequence length="907" mass="100197">MSGCVAEAESAELALYRLEEIDELLATVNEDEDDSQAATLAQYLRSGQDLESAWSLHNKQLRGLRDTFIHAHVQAAEQIAQLYHEFSACEENIVGFEEEMLTFQRKLEVSANDIVYMQQQADGLVRRVNNRHQVSNKINEVYSALQKCDSFCDVISTKNVDANYLANLRELDRRLAFLSGNKAVRFSAVDNEIRPKLTAAAHKAGGKLQRFLTKEIVALTEAPSRTVERQQSLEESAQFAFRFLQLYNQPVAMEITKLYIRYMSEFYVKQFRLLIAQFSELSAVHASPLEPLVSVEEARDIMSNRDIGAPPGNHVTPPPMNFPDVMLPRRERSVSQHMRGFADLIPSGVAVSRAEALHLLRPATFDDSVKAVNALGVRHGKLHIDDDVAAQLNECNSWAWQFVRCLQALVNTVESECRFIGNFFCVVGNVEGGEDFTSAERIACAVLGRAVGNVEASMMEVLPLVTERTEVLATLRVLEAVKQYLCTLLDPIPLLLLSVVLERSKTALRASLRTAVKNDELVLAFLPTLQLSPLHSTTTTNCSWTDLLSNKSHCAVLGPHPLIYRICGVLGHLEYLNTAAVRSSTLAGGDLRAFDASVATFVKNSLTHMMKFVDQLKHRYPTQLAQQVFACTNVYTILATWRELISLNGDSASGSPTRFHPVFTGPINYESKSGCSHFHPISPERPTMSTRGVLALGGDAGAGAGSQHMPYLEGELHHAIRDWAHAELANGESSWKHLLVFIGKATEVLGESFFDSTSQMSSTTHHENVATETSHFDPPARPSALPEELSESATLKVAAQLHSQWQSHASAIVEVVRKVVQQSLGRTVSSGDAAAGCPVVPAAVLQRQCHELSTLMLSALFSTLADANRKLAFFVGQYYSGYRELQSKVLNNTMVLHELSRLLESSP</sequence>
<evidence type="ECO:0000313" key="3">
    <source>
        <dbReference type="EMBL" id="KAG5494001.1"/>
    </source>
</evidence>
<dbReference type="Pfam" id="PF04129">
    <property type="entry name" value="Vps52_CC"/>
    <property type="match status" value="1"/>
</dbReference>
<evidence type="ECO:0000313" key="4">
    <source>
        <dbReference type="Proteomes" id="UP000674318"/>
    </source>
</evidence>
<dbReference type="GO" id="GO:0000938">
    <property type="term" value="C:GARP complex"/>
    <property type="evidence" value="ECO:0007669"/>
    <property type="project" value="TreeGrafter"/>
</dbReference>
<dbReference type="GO" id="GO:0006896">
    <property type="term" value="P:Golgi to vacuole transport"/>
    <property type="evidence" value="ECO:0007669"/>
    <property type="project" value="TreeGrafter"/>
</dbReference>
<accession>A0A836L0G3</accession>
<reference evidence="3 4" key="1">
    <citation type="submission" date="2021-02" db="EMBL/GenBank/DDBJ databases">
        <title>Porcisia hertigi Genome sequencing and assembly.</title>
        <authorList>
            <person name="Almutairi H."/>
            <person name="Gatherer D."/>
        </authorList>
    </citation>
    <scope>NUCLEOTIDE SEQUENCE [LARGE SCALE GENOMIC DNA]</scope>
    <source>
        <strain evidence="3 4">C119</strain>
    </source>
</reference>
<evidence type="ECO:0000256" key="1">
    <source>
        <dbReference type="SAM" id="MobiDB-lite"/>
    </source>
</evidence>
<dbReference type="EMBL" id="JAFJZO010000034">
    <property type="protein sequence ID" value="KAG5494001.1"/>
    <property type="molecule type" value="Genomic_DNA"/>
</dbReference>
<dbReference type="AlphaFoldDB" id="A0A836L0G3"/>
<protein>
    <recommendedName>
        <fullName evidence="2">Vps52 coiled-coil domain-containing protein</fullName>
    </recommendedName>
</protein>
<feature type="domain" description="Vps52 coiled-coil" evidence="2">
    <location>
        <begin position="74"/>
        <end position="233"/>
    </location>
</feature>
<organism evidence="3 4">
    <name type="scientific">Porcisia hertigi</name>
    <dbReference type="NCBI Taxonomy" id="2761500"/>
    <lineage>
        <taxon>Eukaryota</taxon>
        <taxon>Discoba</taxon>
        <taxon>Euglenozoa</taxon>
        <taxon>Kinetoplastea</taxon>
        <taxon>Metakinetoplastina</taxon>
        <taxon>Trypanosomatida</taxon>
        <taxon>Trypanosomatidae</taxon>
        <taxon>Leishmaniinae</taxon>
        <taxon>Porcisia</taxon>
    </lineage>
</organism>
<dbReference type="InterPro" id="IPR048319">
    <property type="entry name" value="Vps52_CC"/>
</dbReference>
<dbReference type="RefSeq" id="XP_067754036.1">
    <property type="nucleotide sequence ID" value="XM_067897879.1"/>
</dbReference>
<proteinExistence type="predicted"/>
<dbReference type="Proteomes" id="UP000674318">
    <property type="component" value="Unassembled WGS sequence"/>
</dbReference>
<feature type="region of interest" description="Disordered" evidence="1">
    <location>
        <begin position="759"/>
        <end position="787"/>
    </location>
</feature>
<comment type="caution">
    <text evidence="3">The sequence shown here is derived from an EMBL/GenBank/DDBJ whole genome shotgun (WGS) entry which is preliminary data.</text>
</comment>
<dbReference type="GeneID" id="94287956"/>
<dbReference type="GO" id="GO:0032456">
    <property type="term" value="P:endocytic recycling"/>
    <property type="evidence" value="ECO:0007669"/>
    <property type="project" value="TreeGrafter"/>
</dbReference>
<dbReference type="GO" id="GO:0019905">
    <property type="term" value="F:syntaxin binding"/>
    <property type="evidence" value="ECO:0007669"/>
    <property type="project" value="TreeGrafter"/>
</dbReference>